<sequence length="366" mass="40890">MASLHLTAPRKPTGILRRHIDTTTSSSNTQANIASRRTSRLAKRSPYNVRFVEVHGDTARFLPRSTLGEVEGQGSGGDVVEIDMDDDEADEEAVIQAILGELGLYQKGHDITKDSEDKTATVLKWLQTHSPSDFKSQPPQTLTQYGPPRGAGDSDLRPGEAWRPPAGFGFVGYPKSWIPFVCEVESLVRDRLTFRKKARLVQLAPDGRRTLREWDDKNVGEWLFDVPISKDTMGEDVSFEPLDERTWKGDRESFVATRDAGAPLGHSAGAYFEEYFTVVQRDLGLGTVTLGDGSIANLPFRSAPRPQSNPNSMNIDHTDDNVPLNGLPKYYLVIKKHLDHDQELLSSVHPHGPIRELTRERRIVNR</sequence>
<dbReference type="Proteomes" id="UP000298030">
    <property type="component" value="Unassembled WGS sequence"/>
</dbReference>
<evidence type="ECO:0000256" key="1">
    <source>
        <dbReference type="SAM" id="MobiDB-lite"/>
    </source>
</evidence>
<dbReference type="AlphaFoldDB" id="A0A4Y7SU98"/>
<keyword evidence="3" id="KW-1185">Reference proteome</keyword>
<feature type="region of interest" description="Disordered" evidence="1">
    <location>
        <begin position="130"/>
        <end position="160"/>
    </location>
</feature>
<protein>
    <submittedName>
        <fullName evidence="2">Uncharacterized protein</fullName>
    </submittedName>
</protein>
<evidence type="ECO:0000313" key="3">
    <source>
        <dbReference type="Proteomes" id="UP000298030"/>
    </source>
</evidence>
<accession>A0A4Y7SU98</accession>
<name>A0A4Y7SU98_COPMI</name>
<reference evidence="2 3" key="1">
    <citation type="journal article" date="2019" name="Nat. Ecol. Evol.">
        <title>Megaphylogeny resolves global patterns of mushroom evolution.</title>
        <authorList>
            <person name="Varga T."/>
            <person name="Krizsan K."/>
            <person name="Foldi C."/>
            <person name="Dima B."/>
            <person name="Sanchez-Garcia M."/>
            <person name="Sanchez-Ramirez S."/>
            <person name="Szollosi G.J."/>
            <person name="Szarkandi J.G."/>
            <person name="Papp V."/>
            <person name="Albert L."/>
            <person name="Andreopoulos W."/>
            <person name="Angelini C."/>
            <person name="Antonin V."/>
            <person name="Barry K.W."/>
            <person name="Bougher N.L."/>
            <person name="Buchanan P."/>
            <person name="Buyck B."/>
            <person name="Bense V."/>
            <person name="Catcheside P."/>
            <person name="Chovatia M."/>
            <person name="Cooper J."/>
            <person name="Damon W."/>
            <person name="Desjardin D."/>
            <person name="Finy P."/>
            <person name="Geml J."/>
            <person name="Haridas S."/>
            <person name="Hughes K."/>
            <person name="Justo A."/>
            <person name="Karasinski D."/>
            <person name="Kautmanova I."/>
            <person name="Kiss B."/>
            <person name="Kocsube S."/>
            <person name="Kotiranta H."/>
            <person name="LaButti K.M."/>
            <person name="Lechner B.E."/>
            <person name="Liimatainen K."/>
            <person name="Lipzen A."/>
            <person name="Lukacs Z."/>
            <person name="Mihaltcheva S."/>
            <person name="Morgado L.N."/>
            <person name="Niskanen T."/>
            <person name="Noordeloos M.E."/>
            <person name="Ohm R.A."/>
            <person name="Ortiz-Santana B."/>
            <person name="Ovrebo C."/>
            <person name="Racz N."/>
            <person name="Riley R."/>
            <person name="Savchenko A."/>
            <person name="Shiryaev A."/>
            <person name="Soop K."/>
            <person name="Spirin V."/>
            <person name="Szebenyi C."/>
            <person name="Tomsovsky M."/>
            <person name="Tulloss R.E."/>
            <person name="Uehling J."/>
            <person name="Grigoriev I.V."/>
            <person name="Vagvolgyi C."/>
            <person name="Papp T."/>
            <person name="Martin F.M."/>
            <person name="Miettinen O."/>
            <person name="Hibbett D.S."/>
            <person name="Nagy L.G."/>
        </authorList>
    </citation>
    <scope>NUCLEOTIDE SEQUENCE [LARGE SCALE GENOMIC DNA]</scope>
    <source>
        <strain evidence="2 3">FP101781</strain>
    </source>
</reference>
<evidence type="ECO:0000313" key="2">
    <source>
        <dbReference type="EMBL" id="TEB25437.1"/>
    </source>
</evidence>
<feature type="compositionally biased region" description="Polar residues" evidence="1">
    <location>
        <begin position="305"/>
        <end position="315"/>
    </location>
</feature>
<feature type="region of interest" description="Disordered" evidence="1">
    <location>
        <begin position="299"/>
        <end position="320"/>
    </location>
</feature>
<gene>
    <name evidence="2" type="ORF">FA13DRAFT_1796519</name>
</gene>
<organism evidence="2 3">
    <name type="scientific">Coprinellus micaceus</name>
    <name type="common">Glistening ink-cap mushroom</name>
    <name type="synonym">Coprinus micaceus</name>
    <dbReference type="NCBI Taxonomy" id="71717"/>
    <lineage>
        <taxon>Eukaryota</taxon>
        <taxon>Fungi</taxon>
        <taxon>Dikarya</taxon>
        <taxon>Basidiomycota</taxon>
        <taxon>Agaricomycotina</taxon>
        <taxon>Agaricomycetes</taxon>
        <taxon>Agaricomycetidae</taxon>
        <taxon>Agaricales</taxon>
        <taxon>Agaricineae</taxon>
        <taxon>Psathyrellaceae</taxon>
        <taxon>Coprinellus</taxon>
    </lineage>
</organism>
<proteinExistence type="predicted"/>
<dbReference type="EMBL" id="QPFP01000057">
    <property type="protein sequence ID" value="TEB25437.1"/>
    <property type="molecule type" value="Genomic_DNA"/>
</dbReference>
<feature type="compositionally biased region" description="Polar residues" evidence="1">
    <location>
        <begin position="130"/>
        <end position="144"/>
    </location>
</feature>
<comment type="caution">
    <text evidence="2">The sequence shown here is derived from an EMBL/GenBank/DDBJ whole genome shotgun (WGS) entry which is preliminary data.</text>
</comment>